<feature type="transmembrane region" description="Helical" evidence="2">
    <location>
        <begin position="63"/>
        <end position="89"/>
    </location>
</feature>
<dbReference type="EMBL" id="BDGX01000014">
    <property type="protein sequence ID" value="GAV49227.1"/>
    <property type="molecule type" value="Genomic_DNA"/>
</dbReference>
<dbReference type="Proteomes" id="UP000187013">
    <property type="component" value="Unassembled WGS sequence"/>
</dbReference>
<accession>A0A1Q3A0L6</accession>
<feature type="compositionally biased region" description="Acidic residues" evidence="1">
    <location>
        <begin position="112"/>
        <end position="127"/>
    </location>
</feature>
<evidence type="ECO:0000256" key="1">
    <source>
        <dbReference type="SAM" id="MobiDB-lite"/>
    </source>
</evidence>
<evidence type="ECO:0000256" key="2">
    <source>
        <dbReference type="SAM" id="Phobius"/>
    </source>
</evidence>
<evidence type="ECO:0000313" key="4">
    <source>
        <dbReference type="Proteomes" id="UP000187013"/>
    </source>
</evidence>
<proteinExistence type="predicted"/>
<feature type="region of interest" description="Disordered" evidence="1">
    <location>
        <begin position="97"/>
        <end position="127"/>
    </location>
</feature>
<name>A0A1Q3A0L6_ZYGRO</name>
<organism evidence="3 4">
    <name type="scientific">Zygosaccharomyces rouxii</name>
    <dbReference type="NCBI Taxonomy" id="4956"/>
    <lineage>
        <taxon>Eukaryota</taxon>
        <taxon>Fungi</taxon>
        <taxon>Dikarya</taxon>
        <taxon>Ascomycota</taxon>
        <taxon>Saccharomycotina</taxon>
        <taxon>Saccharomycetes</taxon>
        <taxon>Saccharomycetales</taxon>
        <taxon>Saccharomycetaceae</taxon>
        <taxon>Zygosaccharomyces</taxon>
    </lineage>
</organism>
<comment type="caution">
    <text evidence="3">The sequence shown here is derived from an EMBL/GenBank/DDBJ whole genome shotgun (WGS) entry which is preliminary data.</text>
</comment>
<dbReference type="OrthoDB" id="10561675at2759"/>
<keyword evidence="2" id="KW-0472">Membrane</keyword>
<sequence length="127" mass="14143">MTLCNEHHRYHTGILDYLTSKLLSIVDSNVGSSDGSSVIVGQVPATNQIMIEGMDIDESVDNVLTVAFLIFLTVMIAFLGAGLIALALVMLMHSNPHQQDDEEKQVRQREYEEGDDDDEDDDDEMEL</sequence>
<dbReference type="AlphaFoldDB" id="A0A1Q3A0L6"/>
<keyword evidence="2" id="KW-0812">Transmembrane</keyword>
<evidence type="ECO:0000313" key="3">
    <source>
        <dbReference type="EMBL" id="GAV49227.1"/>
    </source>
</evidence>
<protein>
    <submittedName>
        <fullName evidence="3">Uncharacterized protein</fullName>
    </submittedName>
</protein>
<keyword evidence="2" id="KW-1133">Transmembrane helix</keyword>
<reference evidence="3 4" key="1">
    <citation type="submission" date="2016-08" db="EMBL/GenBank/DDBJ databases">
        <title>Draft genome sequence of allopolyploid Zygosaccharomyces rouxii.</title>
        <authorList>
            <person name="Watanabe J."/>
            <person name="Uehara K."/>
            <person name="Mogi Y."/>
            <person name="Tsukioka Y."/>
        </authorList>
    </citation>
    <scope>NUCLEOTIDE SEQUENCE [LARGE SCALE GENOMIC DNA]</scope>
    <source>
        <strain evidence="3 4">NBRC 110957</strain>
    </source>
</reference>
<gene>
    <name evidence="3" type="ORF">ZYGR_0N06340</name>
</gene>